<sequence length="323" mass="35139">MEDQTKQGLADPMCLEVESNQYMGNRGRHQVDFLEEMADPGDISLDSLIFQRPEDGISYQKRGGGPASSDNNELENVLDSILDTSASSHLHPWADYVIPEFQEISVTSAALTKTLGDHTADKEEVGVWTGATAAENKSIPSLVPKEQDKATLEYTIENQLEGKGRSHGLLASRHPPMPPVGSAVYLPAHSRHIEDNDDCDQKSSPCSSQHLSPYPCHSSSHHDGKVKQEDTLYPDYGIPSSSPTAPGPDCSLEYICKTETTAAYENFRSTLGKSCDNTTPVLPTSSTSSQKPLPAPEPQCPSANFLPIRNCKKCLRTPNSSIL</sequence>
<feature type="region of interest" description="Disordered" evidence="1">
    <location>
        <begin position="193"/>
        <end position="246"/>
    </location>
</feature>
<dbReference type="Proteomes" id="UP001162483">
    <property type="component" value="Unassembled WGS sequence"/>
</dbReference>
<protein>
    <recommendedName>
        <fullName evidence="4">Growth hormone receptor</fullName>
    </recommendedName>
</protein>
<evidence type="ECO:0008006" key="4">
    <source>
        <dbReference type="Google" id="ProtNLM"/>
    </source>
</evidence>
<evidence type="ECO:0000256" key="1">
    <source>
        <dbReference type="SAM" id="MobiDB-lite"/>
    </source>
</evidence>
<proteinExistence type="predicted"/>
<feature type="compositionally biased region" description="Polar residues" evidence="1">
    <location>
        <begin position="202"/>
        <end position="211"/>
    </location>
</feature>
<comment type="caution">
    <text evidence="2">The sequence shown here is derived from an EMBL/GenBank/DDBJ whole genome shotgun (WGS) entry which is preliminary data.</text>
</comment>
<feature type="compositionally biased region" description="Basic and acidic residues" evidence="1">
    <location>
        <begin position="220"/>
        <end position="230"/>
    </location>
</feature>
<feature type="region of interest" description="Disordered" evidence="1">
    <location>
        <begin position="278"/>
        <end position="299"/>
    </location>
</feature>
<accession>A0ABN9H0R2</accession>
<name>A0ABN9H0R2_9NEOB</name>
<reference evidence="2" key="1">
    <citation type="submission" date="2023-05" db="EMBL/GenBank/DDBJ databases">
        <authorList>
            <person name="Stuckert A."/>
        </authorList>
    </citation>
    <scope>NUCLEOTIDE SEQUENCE</scope>
</reference>
<organism evidence="2 3">
    <name type="scientific">Staurois parvus</name>
    <dbReference type="NCBI Taxonomy" id="386267"/>
    <lineage>
        <taxon>Eukaryota</taxon>
        <taxon>Metazoa</taxon>
        <taxon>Chordata</taxon>
        <taxon>Craniata</taxon>
        <taxon>Vertebrata</taxon>
        <taxon>Euteleostomi</taxon>
        <taxon>Amphibia</taxon>
        <taxon>Batrachia</taxon>
        <taxon>Anura</taxon>
        <taxon>Neobatrachia</taxon>
        <taxon>Ranoidea</taxon>
        <taxon>Ranidae</taxon>
        <taxon>Staurois</taxon>
    </lineage>
</organism>
<gene>
    <name evidence="2" type="ORF">SPARVUS_LOCUS14978221</name>
</gene>
<feature type="compositionally biased region" description="Low complexity" evidence="1">
    <location>
        <begin position="278"/>
        <end position="289"/>
    </location>
</feature>
<evidence type="ECO:0000313" key="2">
    <source>
        <dbReference type="EMBL" id="CAI9613920.1"/>
    </source>
</evidence>
<keyword evidence="3" id="KW-1185">Reference proteome</keyword>
<dbReference type="EMBL" id="CATNWA010019568">
    <property type="protein sequence ID" value="CAI9613920.1"/>
    <property type="molecule type" value="Genomic_DNA"/>
</dbReference>
<evidence type="ECO:0000313" key="3">
    <source>
        <dbReference type="Proteomes" id="UP001162483"/>
    </source>
</evidence>